<accession>A0ABY2UPL5</accession>
<evidence type="ECO:0000256" key="1">
    <source>
        <dbReference type="SAM" id="MobiDB-lite"/>
    </source>
</evidence>
<evidence type="ECO:0000313" key="3">
    <source>
        <dbReference type="EMBL" id="TLM79605.1"/>
    </source>
</evidence>
<dbReference type="PANTHER" id="PTHR38690">
    <property type="entry name" value="PROTEASE-RELATED"/>
    <property type="match status" value="1"/>
</dbReference>
<dbReference type="EMBL" id="VANI01000002">
    <property type="protein sequence ID" value="TLM79605.1"/>
    <property type="molecule type" value="Genomic_DNA"/>
</dbReference>
<feature type="region of interest" description="Disordered" evidence="1">
    <location>
        <begin position="967"/>
        <end position="989"/>
    </location>
</feature>
<protein>
    <submittedName>
        <fullName evidence="3">DUF3971 domain-containing protein</fullName>
    </submittedName>
</protein>
<feature type="region of interest" description="Disordered" evidence="1">
    <location>
        <begin position="1397"/>
        <end position="1455"/>
    </location>
</feature>
<evidence type="ECO:0000259" key="2">
    <source>
        <dbReference type="Pfam" id="PF13116"/>
    </source>
</evidence>
<evidence type="ECO:0000313" key="4">
    <source>
        <dbReference type="Proteomes" id="UP000306791"/>
    </source>
</evidence>
<sequence>MLWLRWFARKFWLLVVTLVISLAILVQTGRILSPQVGKYSPQIGHWLSERLGAPVSLDHISLRWQALEVALQIDGLNIGADRQVKLRRGLFHLDLLSSLWNRELIWKNLEVDGFSAQLQQRAEGGWQVQGFPLASAAAPTQDADKTAGVRLGDPARIFQLGPKVQVRDASIGLTLSGGQSANLDLREIQLENIGNFHRLVARAYVTGAMESLHRGEESFHLVLEGRGNPRRSDEFSLRGYAQLNDLLVDADLVGLLYQLSPLPEKLYWPGRKLAGGRLWLSSDAKDGYRLRGDLSLAQSAEGLAEETQPTAPQAGDRSRGALETLNALSSNISGRWRPGESWELVLQQLGLNWQQLEVPDVNLQASGDQQGNLQLAVDQIELQAWHRVLRVLELIPEKADEWLQALEPTGELMNVRLSRRDGDVSVSANLQNVAAGAHLGAPAVTGVNGYVSLNGQGGRVELDSGPGFSAHFPQLYARPFSFGAARGTVAWDIDREHNTVSVYSGPLMLDAANELPGGDASLPSGGAFRGQFLLQIPLIPHSRAADFTLALGLRDVAVAEQHNLVPTVVSDDLRQWLNQSIGKNNKGRIPSAGFVYRGYSYREGEDRDLLALGQHEFRHTVQLQADIADSSLEYAPGWPVAKNVDGHLGINDRDVLVVAPRARLWHVDGANIAVRVSPEETGSRLDVRAELAGPAADGLKLLRESPLRDKLGKAFDHWTLDGAMQGALHIAQPLGGADVASSQQIDLQLSDAHLKLQNLKLDVEQLNGNLRYHSVEGLKGSTFQGQLWGQPLKASIQHLGEGEERDTQVVVRGQANTESVAQWSGRPELQWLDGALDYTARITIPASARHKPYGAVLELQSDLEQVAVNLPAPLTKPSGQKSRFVLRVPIGDQGNLYHLSYGEHLQGQIWQVDGQLERAAIALNAEAKLPPSPGIAIVGDLPLIDLPLWKDALAIYTDEKTEVATASTTEHVAATETDGHSAEPDATREEMVDARRLPITLDLSTDLLRISESAQIDNIQVSGRGLGEDWQLQFESETASGELSGMLHASTPLQLRLKHLRLPAMSGNKSDEEGAAEHAAPPADRWQGFDFASLPNVDFSAEQLWLGEESMGPWSFRVRPSAERLVVSEIRGAMRGIQIEGRGEGDNRLGAQLMWMRDDAGRESSQFIGRLNGGNLGDVLQAWGQEAAIESRSAVFDTALRWSGSPAMVNPGSLNGEIRIDIRDGRFLRASDSAGTSLLRLLSLFNFDTWARRLRLDFSDLVQSGLTFDQVHGEVFFEGDGELLIAVPIQVVGPTSELQMAGRVNLQREDLNLTLVATLPVGNNLAFVAALAGGLPAAAGVYLISKVFKKQVDRVASVSYRINGEWSDPEVRFDRLFDDGAADREGESAIAERQQEIDERQRQMAEAAAREQAAETPDSASPGPAARGEPPVSAAPGGGPQQWAPEGRALPLGAG</sequence>
<dbReference type="Pfam" id="PF13116">
    <property type="entry name" value="YhdP"/>
    <property type="match status" value="1"/>
</dbReference>
<dbReference type="InterPro" id="IPR025263">
    <property type="entry name" value="YhdP_central"/>
</dbReference>
<comment type="caution">
    <text evidence="3">The sequence shown here is derived from an EMBL/GenBank/DDBJ whole genome shotgun (WGS) entry which is preliminary data.</text>
</comment>
<reference evidence="3 4" key="1">
    <citation type="submission" date="2019-05" db="EMBL/GenBank/DDBJ databases">
        <title>Microbulbifer harenosus sp. nov., an alginate-degrading bacterium isolated from coastal sand.</title>
        <authorList>
            <person name="Huang H."/>
            <person name="Mo K."/>
            <person name="Bao S."/>
        </authorList>
    </citation>
    <scope>NUCLEOTIDE SEQUENCE [LARGE SCALE GENOMIC DNA]</scope>
    <source>
        <strain evidence="3 4">HB161719</strain>
    </source>
</reference>
<gene>
    <name evidence="3" type="ORF">FDY93_01670</name>
</gene>
<dbReference type="PANTHER" id="PTHR38690:SF1">
    <property type="entry name" value="PROTEASE"/>
    <property type="match status" value="1"/>
</dbReference>
<name>A0ABY2UPL5_9GAMM</name>
<keyword evidence="4" id="KW-1185">Reference proteome</keyword>
<proteinExistence type="predicted"/>
<feature type="compositionally biased region" description="Basic and acidic residues" evidence="1">
    <location>
        <begin position="977"/>
        <end position="989"/>
    </location>
</feature>
<feature type="domain" description="YhdP central" evidence="2">
    <location>
        <begin position="1"/>
        <end position="1371"/>
    </location>
</feature>
<dbReference type="Proteomes" id="UP000306791">
    <property type="component" value="Unassembled WGS sequence"/>
</dbReference>
<feature type="compositionally biased region" description="Basic and acidic residues" evidence="1">
    <location>
        <begin position="1397"/>
        <end position="1413"/>
    </location>
</feature>
<dbReference type="InterPro" id="IPR011836">
    <property type="entry name" value="YhdP"/>
</dbReference>
<dbReference type="RefSeq" id="WP_138234012.1">
    <property type="nucleotide sequence ID" value="NZ_CP185860.1"/>
</dbReference>
<organism evidence="3 4">
    <name type="scientific">Microbulbifer harenosus</name>
    <dbReference type="NCBI Taxonomy" id="2576840"/>
    <lineage>
        <taxon>Bacteria</taxon>
        <taxon>Pseudomonadati</taxon>
        <taxon>Pseudomonadota</taxon>
        <taxon>Gammaproteobacteria</taxon>
        <taxon>Cellvibrionales</taxon>
        <taxon>Microbulbiferaceae</taxon>
        <taxon>Microbulbifer</taxon>
    </lineage>
</organism>